<comment type="similarity">
    <text evidence="2 9">Belongs to the SLC41A transporter family.</text>
</comment>
<dbReference type="Pfam" id="PF03448">
    <property type="entry name" value="MgtE_N"/>
    <property type="match status" value="1"/>
</dbReference>
<keyword evidence="12" id="KW-1185">Reference proteome</keyword>
<dbReference type="InterPro" id="IPR006667">
    <property type="entry name" value="SLC41_membr_dom"/>
</dbReference>
<evidence type="ECO:0000256" key="2">
    <source>
        <dbReference type="ARBA" id="ARBA00009749"/>
    </source>
</evidence>
<evidence type="ECO:0000256" key="6">
    <source>
        <dbReference type="ARBA" id="ARBA00022989"/>
    </source>
</evidence>
<evidence type="ECO:0000256" key="7">
    <source>
        <dbReference type="ARBA" id="ARBA00023136"/>
    </source>
</evidence>
<dbReference type="InterPro" id="IPR000644">
    <property type="entry name" value="CBS_dom"/>
</dbReference>
<evidence type="ECO:0000256" key="8">
    <source>
        <dbReference type="PROSITE-ProRule" id="PRU00703"/>
    </source>
</evidence>
<evidence type="ECO:0000256" key="3">
    <source>
        <dbReference type="ARBA" id="ARBA00022448"/>
    </source>
</evidence>
<dbReference type="Gene3D" id="1.25.60.10">
    <property type="entry name" value="MgtE N-terminal domain-like"/>
    <property type="match status" value="1"/>
</dbReference>
<dbReference type="InterPro" id="IPR006668">
    <property type="entry name" value="Mg_transptr_MgtE_intracell_dom"/>
</dbReference>
<dbReference type="Gene3D" id="1.10.357.20">
    <property type="entry name" value="SLC41 divalent cation transporters, integral membrane domain"/>
    <property type="match status" value="1"/>
</dbReference>
<dbReference type="NCBIfam" id="TIGR00400">
    <property type="entry name" value="mgtE"/>
    <property type="match status" value="1"/>
</dbReference>
<dbReference type="EMBL" id="CP002629">
    <property type="protein sequence ID" value="AEB08950.1"/>
    <property type="molecule type" value="Genomic_DNA"/>
</dbReference>
<dbReference type="GO" id="GO:0015095">
    <property type="term" value="F:magnesium ion transmembrane transporter activity"/>
    <property type="evidence" value="ECO:0007669"/>
    <property type="project" value="UniProtKB-UniRule"/>
</dbReference>
<keyword evidence="6 9" id="KW-1133">Transmembrane helix</keyword>
<dbReference type="SMART" id="SM00116">
    <property type="entry name" value="CBS"/>
    <property type="match status" value="2"/>
</dbReference>
<comment type="function">
    <text evidence="9">Acts as a magnesium transporter.</text>
</comment>
<dbReference type="SUPFAM" id="SSF54631">
    <property type="entry name" value="CBS-domain pair"/>
    <property type="match status" value="1"/>
</dbReference>
<evidence type="ECO:0000256" key="1">
    <source>
        <dbReference type="ARBA" id="ARBA00004141"/>
    </source>
</evidence>
<evidence type="ECO:0000313" key="11">
    <source>
        <dbReference type="EMBL" id="AEB08950.1"/>
    </source>
</evidence>
<dbReference type="PANTHER" id="PTHR43773:SF1">
    <property type="entry name" value="MAGNESIUM TRANSPORTER MGTE"/>
    <property type="match status" value="1"/>
</dbReference>
<reference evidence="12" key="2">
    <citation type="submission" date="2011-03" db="EMBL/GenBank/DDBJ databases">
        <title>The complete genome of Desulfobacca acetoxidans DSM 11109.</title>
        <authorList>
            <consortium name="US DOE Joint Genome Institute (JGI-PGF)"/>
            <person name="Lucas S."/>
            <person name="Copeland A."/>
            <person name="Lapidus A."/>
            <person name="Bruce D."/>
            <person name="Goodwin L."/>
            <person name="Pitluck S."/>
            <person name="Peters L."/>
            <person name="Kyrpides N."/>
            <person name="Mavromatis K."/>
            <person name="Ivanova N."/>
            <person name="Ovchinnikova G."/>
            <person name="Teshima H."/>
            <person name="Detter J.C."/>
            <person name="Han C."/>
            <person name="Land M."/>
            <person name="Hauser L."/>
            <person name="Markowitz V."/>
            <person name="Cheng J.-F."/>
            <person name="Hugenholtz P."/>
            <person name="Woyke T."/>
            <person name="Wu D."/>
            <person name="Spring S."/>
            <person name="Schueler E."/>
            <person name="Brambilla E."/>
            <person name="Klenk H.-P."/>
            <person name="Eisen J.A."/>
        </authorList>
    </citation>
    <scope>NUCLEOTIDE SEQUENCE [LARGE SCALE GENOMIC DNA]</scope>
    <source>
        <strain evidence="12">ATCC 700848 / DSM 11109 / ASRB2</strain>
    </source>
</reference>
<dbReference type="InterPro" id="IPR046342">
    <property type="entry name" value="CBS_dom_sf"/>
</dbReference>
<organism evidence="11 12">
    <name type="scientific">Desulfobacca acetoxidans (strain ATCC 700848 / DSM 11109 / ASRB2)</name>
    <dbReference type="NCBI Taxonomy" id="880072"/>
    <lineage>
        <taxon>Bacteria</taxon>
        <taxon>Pseudomonadati</taxon>
        <taxon>Thermodesulfobacteriota</taxon>
        <taxon>Desulfobaccia</taxon>
        <taxon>Desulfobaccales</taxon>
        <taxon>Desulfobaccaceae</taxon>
        <taxon>Desulfobacca</taxon>
    </lineage>
</organism>
<dbReference type="Pfam" id="PF01769">
    <property type="entry name" value="MgtE"/>
    <property type="match status" value="1"/>
</dbReference>
<dbReference type="SUPFAM" id="SSF161093">
    <property type="entry name" value="MgtE membrane domain-like"/>
    <property type="match status" value="1"/>
</dbReference>
<evidence type="ECO:0000313" key="12">
    <source>
        <dbReference type="Proteomes" id="UP000000483"/>
    </source>
</evidence>
<dbReference type="PROSITE" id="PS51371">
    <property type="entry name" value="CBS"/>
    <property type="match status" value="2"/>
</dbReference>
<keyword evidence="4 9" id="KW-0812">Transmembrane</keyword>
<feature type="transmembrane region" description="Helical" evidence="9">
    <location>
        <begin position="417"/>
        <end position="439"/>
    </location>
</feature>
<dbReference type="STRING" id="880072.Desac_1086"/>
<gene>
    <name evidence="11" type="ordered locus">Desac_1086</name>
</gene>
<evidence type="ECO:0000256" key="9">
    <source>
        <dbReference type="RuleBase" id="RU362011"/>
    </source>
</evidence>
<dbReference type="InterPro" id="IPR006669">
    <property type="entry name" value="MgtE_transporter"/>
</dbReference>
<dbReference type="Gene3D" id="3.10.580.10">
    <property type="entry name" value="CBS-domain"/>
    <property type="match status" value="1"/>
</dbReference>
<comment type="subcellular location">
    <subcellularLocation>
        <location evidence="9">Cell membrane</location>
        <topology evidence="9">Multi-pass membrane protein</topology>
    </subcellularLocation>
    <subcellularLocation>
        <location evidence="1">Membrane</location>
        <topology evidence="1">Multi-pass membrane protein</topology>
    </subcellularLocation>
</comment>
<dbReference type="AlphaFoldDB" id="F2NHA8"/>
<evidence type="ECO:0000256" key="5">
    <source>
        <dbReference type="ARBA" id="ARBA00022842"/>
    </source>
</evidence>
<dbReference type="GO" id="GO:0046872">
    <property type="term" value="F:metal ion binding"/>
    <property type="evidence" value="ECO:0007669"/>
    <property type="project" value="UniProtKB-KW"/>
</dbReference>
<dbReference type="SUPFAM" id="SSF158791">
    <property type="entry name" value="MgtE N-terminal domain-like"/>
    <property type="match status" value="1"/>
</dbReference>
<dbReference type="eggNOG" id="COG2239">
    <property type="taxonomic scope" value="Bacteria"/>
</dbReference>
<keyword evidence="7 9" id="KW-0472">Membrane</keyword>
<reference evidence="11 12" key="1">
    <citation type="journal article" date="2011" name="Stand. Genomic Sci.">
        <title>Complete genome sequence of the acetate-degrading sulfate reducer Desulfobacca acetoxidans type strain (ASRB2).</title>
        <authorList>
            <person name="Goker M."/>
            <person name="Teshima H."/>
            <person name="Lapidus A."/>
            <person name="Nolan M."/>
            <person name="Lucas S."/>
            <person name="Hammon N."/>
            <person name="Deshpande S."/>
            <person name="Cheng J.F."/>
            <person name="Tapia R."/>
            <person name="Han C."/>
            <person name="Goodwin L."/>
            <person name="Pitluck S."/>
            <person name="Huntemann M."/>
            <person name="Liolios K."/>
            <person name="Ivanova N."/>
            <person name="Pagani I."/>
            <person name="Mavromatis K."/>
            <person name="Ovchinikova G."/>
            <person name="Pati A."/>
            <person name="Chen A."/>
            <person name="Palaniappan K."/>
            <person name="Land M."/>
            <person name="Hauser L."/>
            <person name="Brambilla E.M."/>
            <person name="Rohde M."/>
            <person name="Spring S."/>
            <person name="Detter J.C."/>
            <person name="Woyke T."/>
            <person name="Bristow J."/>
            <person name="Eisen J.A."/>
            <person name="Markowitz V."/>
            <person name="Hugenholtz P."/>
            <person name="Kyrpides N.C."/>
            <person name="Klenk H.P."/>
        </authorList>
    </citation>
    <scope>NUCLEOTIDE SEQUENCE [LARGE SCALE GENOMIC DNA]</scope>
    <source>
        <strain evidence="12">ATCC 700848 / DSM 11109 / ASRB2</strain>
    </source>
</reference>
<protein>
    <recommendedName>
        <fullName evidence="9">Magnesium transporter MgtE</fullName>
    </recommendedName>
</protein>
<comment type="subunit">
    <text evidence="9">Homodimer.</text>
</comment>
<keyword evidence="3 9" id="KW-0813">Transport</keyword>
<keyword evidence="5 9" id="KW-0460">Magnesium</keyword>
<feature type="transmembrane region" description="Helical" evidence="9">
    <location>
        <begin position="282"/>
        <end position="299"/>
    </location>
</feature>
<dbReference type="CDD" id="cd04606">
    <property type="entry name" value="CBS_pair_Mg_transporter"/>
    <property type="match status" value="1"/>
</dbReference>
<keyword evidence="9" id="KW-0479">Metal-binding</keyword>
<sequence length="446" mass="49560">METLADTLQELLAAQHWDELKTFLSQKNPIDLAGVLPSLPATECALCFRLLEKPKAVEVFESLEIDDQQTLLAGFRDEQVRDLVEHMSPDDRAYLLDELPARVAKRLLRMLSPSERQATSLLLGYKENTAGRIMTPEYISLKTYLRVSESLHKIRKIGLDKETVYYCYVIDEQRKLLGMISLKDLVLADPEGRIGDLMHREVVAVHTDDDQEVVAHAMKKYDLLAIPVVDREDRLVGIVTHDDVMDILEEEATEDIYRLGAVAAPEQSYFKAKIFTVATHRVGWLLVLLLTNTLTGSIIMDQNTLLQSVVALAAFVPLLIGSGGNIGSQTSTVMVRGLALQEVTFSNAFLMLLREVGIGLILGSLLGAMVVIWAYWLQGDWLVALVVGCSLVVISTIATFFGGLLPLIFVRIGIDPAVVSAPFISTMVDVLGVFTYFQIARLIIFR</sequence>
<dbReference type="InterPro" id="IPR036739">
    <property type="entry name" value="SLC41_membr_dom_sf"/>
</dbReference>
<accession>F2NHA8</accession>
<dbReference type="KEGG" id="dao:Desac_1086"/>
<dbReference type="SMART" id="SM00924">
    <property type="entry name" value="MgtE_N"/>
    <property type="match status" value="1"/>
</dbReference>
<dbReference type="GO" id="GO:0005886">
    <property type="term" value="C:plasma membrane"/>
    <property type="evidence" value="ECO:0007669"/>
    <property type="project" value="UniProtKB-SubCell"/>
</dbReference>
<dbReference type="HOGENOM" id="CLU_037408_2_2_7"/>
<feature type="domain" description="CBS" evidence="10">
    <location>
        <begin position="198"/>
        <end position="254"/>
    </location>
</feature>
<proteinExistence type="inferred from homology"/>
<dbReference type="Pfam" id="PF00571">
    <property type="entry name" value="CBS"/>
    <property type="match status" value="2"/>
</dbReference>
<dbReference type="PANTHER" id="PTHR43773">
    <property type="entry name" value="MAGNESIUM TRANSPORTER MGTE"/>
    <property type="match status" value="1"/>
</dbReference>
<feature type="transmembrane region" description="Helical" evidence="9">
    <location>
        <begin position="382"/>
        <end position="410"/>
    </location>
</feature>
<dbReference type="RefSeq" id="WP_013706062.1">
    <property type="nucleotide sequence ID" value="NC_015388.1"/>
</dbReference>
<dbReference type="Proteomes" id="UP000000483">
    <property type="component" value="Chromosome"/>
</dbReference>
<feature type="domain" description="CBS" evidence="10">
    <location>
        <begin position="134"/>
        <end position="197"/>
    </location>
</feature>
<evidence type="ECO:0000256" key="4">
    <source>
        <dbReference type="ARBA" id="ARBA00022692"/>
    </source>
</evidence>
<dbReference type="OrthoDB" id="9790355at2"/>
<name>F2NHA8_DESAR</name>
<keyword evidence="8" id="KW-0129">CBS domain</keyword>
<evidence type="ECO:0000259" key="10">
    <source>
        <dbReference type="PROSITE" id="PS51371"/>
    </source>
</evidence>
<dbReference type="InterPro" id="IPR038076">
    <property type="entry name" value="MgtE_N_sf"/>
</dbReference>
<feature type="transmembrane region" description="Helical" evidence="9">
    <location>
        <begin position="305"/>
        <end position="326"/>
    </location>
</feature>
<feature type="transmembrane region" description="Helical" evidence="9">
    <location>
        <begin position="356"/>
        <end position="376"/>
    </location>
</feature>
<keyword evidence="9" id="KW-1003">Cell membrane</keyword>